<organism evidence="3 4">
    <name type="scientific">Allosediminivita pacifica</name>
    <dbReference type="NCBI Taxonomy" id="1267769"/>
    <lineage>
        <taxon>Bacteria</taxon>
        <taxon>Pseudomonadati</taxon>
        <taxon>Pseudomonadota</taxon>
        <taxon>Alphaproteobacteria</taxon>
        <taxon>Rhodobacterales</taxon>
        <taxon>Paracoccaceae</taxon>
        <taxon>Allosediminivita</taxon>
    </lineage>
</organism>
<keyword evidence="1" id="KW-0547">Nucleotide-binding</keyword>
<dbReference type="Proteomes" id="UP000244069">
    <property type="component" value="Unassembled WGS sequence"/>
</dbReference>
<accession>A0A2T6B7K8</accession>
<sequence>MAFRRLLTEFGMGTSLRQQDYTQAAVRGVENALWHNSINLAELFGREKAEMKITVDVGVQQPERVDVAAVAAVFPYGAVTVNVVAGGLDVPRPEGAGNPTVMANVAISVALDVAPDVEGAA</sequence>
<dbReference type="OrthoDB" id="7360766at2"/>
<dbReference type="Pfam" id="PF09585">
    <property type="entry name" value="Lin0512_fam"/>
    <property type="match status" value="1"/>
</dbReference>
<dbReference type="PANTHER" id="PTHR34784">
    <property type="entry name" value="50S RIBOSOMAL PROTEIN L34"/>
    <property type="match status" value="1"/>
</dbReference>
<dbReference type="InterPro" id="IPR011719">
    <property type="entry name" value="CHP02058"/>
</dbReference>
<evidence type="ECO:0000313" key="3">
    <source>
        <dbReference type="EMBL" id="PTX52018.1"/>
    </source>
</evidence>
<dbReference type="PANTHER" id="PTHR34784:SF1">
    <property type="entry name" value="50S RIBOSOMAL PROTEIN L34"/>
    <property type="match status" value="1"/>
</dbReference>
<evidence type="ECO:0000256" key="1">
    <source>
        <dbReference type="ARBA" id="ARBA00022741"/>
    </source>
</evidence>
<name>A0A2T6B7K8_9RHOB</name>
<dbReference type="EMBL" id="QBKN01000002">
    <property type="protein sequence ID" value="PTX52018.1"/>
    <property type="molecule type" value="Genomic_DNA"/>
</dbReference>
<dbReference type="Gene3D" id="3.30.1330.20">
    <property type="entry name" value="Tubulin/FtsZ, C-terminal domain"/>
    <property type="match status" value="1"/>
</dbReference>
<dbReference type="AlphaFoldDB" id="A0A2T6B7K8"/>
<gene>
    <name evidence="3" type="ORF">C8N44_10262</name>
</gene>
<dbReference type="GO" id="GO:0005525">
    <property type="term" value="F:GTP binding"/>
    <property type="evidence" value="ECO:0007669"/>
    <property type="project" value="UniProtKB-KW"/>
</dbReference>
<dbReference type="RefSeq" id="WP_107974493.1">
    <property type="nucleotide sequence ID" value="NZ_BMEZ01000002.1"/>
</dbReference>
<dbReference type="InterPro" id="IPR037103">
    <property type="entry name" value="Tubulin/FtsZ-like_C"/>
</dbReference>
<evidence type="ECO:0000313" key="4">
    <source>
        <dbReference type="Proteomes" id="UP000244069"/>
    </source>
</evidence>
<protein>
    <submittedName>
        <fullName evidence="3">Uncharacterized protein (TIGR02058 family)</fullName>
    </submittedName>
</protein>
<evidence type="ECO:0000256" key="2">
    <source>
        <dbReference type="ARBA" id="ARBA00023134"/>
    </source>
</evidence>
<dbReference type="NCBIfam" id="TIGR02058">
    <property type="entry name" value="lin0512_fam"/>
    <property type="match status" value="1"/>
</dbReference>
<reference evidence="3 4" key="1">
    <citation type="submission" date="2018-04" db="EMBL/GenBank/DDBJ databases">
        <title>Genomic Encyclopedia of Archaeal and Bacterial Type Strains, Phase II (KMG-II): from individual species to whole genera.</title>
        <authorList>
            <person name="Goeker M."/>
        </authorList>
    </citation>
    <scope>NUCLEOTIDE SEQUENCE [LARGE SCALE GENOMIC DNA]</scope>
    <source>
        <strain evidence="3 4">DSM 29329</strain>
    </source>
</reference>
<proteinExistence type="predicted"/>
<keyword evidence="4" id="KW-1185">Reference proteome</keyword>
<keyword evidence="2" id="KW-0342">GTP-binding</keyword>
<comment type="caution">
    <text evidence="3">The sequence shown here is derived from an EMBL/GenBank/DDBJ whole genome shotgun (WGS) entry which is preliminary data.</text>
</comment>